<dbReference type="HOGENOM" id="CLU_3202520_0_0_5"/>
<evidence type="ECO:0000313" key="2">
    <source>
        <dbReference type="Proteomes" id="UP000001627"/>
    </source>
</evidence>
<dbReference type="STRING" id="434131.NRI_0019"/>
<gene>
    <name evidence="1" type="ordered locus">NRI_0019</name>
</gene>
<accession>C6V3Q1</accession>
<name>C6V3Q1_NEORI</name>
<proteinExistence type="predicted"/>
<dbReference type="Proteomes" id="UP000001627">
    <property type="component" value="Chromosome"/>
</dbReference>
<dbReference type="AlphaFoldDB" id="C6V3Q1"/>
<keyword evidence="2" id="KW-1185">Reference proteome</keyword>
<dbReference type="KEGG" id="nri:NRI_0019"/>
<sequence>MVYWILWCACETEMAARLGKVVTSTHTSLAILDAFVKQALAFSCD</sequence>
<protein>
    <submittedName>
        <fullName evidence="1">Uncharacterized protein</fullName>
    </submittedName>
</protein>
<evidence type="ECO:0000313" key="1">
    <source>
        <dbReference type="EMBL" id="ACT69018.1"/>
    </source>
</evidence>
<dbReference type="EMBL" id="CP001431">
    <property type="protein sequence ID" value="ACT69018.1"/>
    <property type="molecule type" value="Genomic_DNA"/>
</dbReference>
<organism evidence="1 2">
    <name type="scientific">Neorickettsia risticii (strain Illinois)</name>
    <dbReference type="NCBI Taxonomy" id="434131"/>
    <lineage>
        <taxon>Bacteria</taxon>
        <taxon>Pseudomonadati</taxon>
        <taxon>Pseudomonadota</taxon>
        <taxon>Alphaproteobacteria</taxon>
        <taxon>Rickettsiales</taxon>
        <taxon>Anaplasmataceae</taxon>
        <taxon>Neorickettsia</taxon>
    </lineage>
</organism>
<reference evidence="1 2" key="1">
    <citation type="journal article" date="2009" name="Nucleic Acids Res.">
        <title>Analysis of complete genome sequence of Neorickettsia risticii: causative agent of Potomac horse fever.</title>
        <authorList>
            <person name="Lin M."/>
            <person name="Zhang C."/>
            <person name="Gibson K."/>
            <person name="Rikihisa Y."/>
        </authorList>
    </citation>
    <scope>NUCLEOTIDE SEQUENCE [LARGE SCALE GENOMIC DNA]</scope>
    <source>
        <strain evidence="1 2">Illinois</strain>
    </source>
</reference>